<reference evidence="3" key="3">
    <citation type="submission" date="2013-03" db="EMBL/GenBank/DDBJ databases">
        <title>The Cellulophaga phages: a novel, diverse, and globally ubiquitous model system.</title>
        <authorList>
            <person name="Holmfeldt K."/>
            <person name="Solonenko N."/>
            <person name="Shah M."/>
            <person name="Corrier K."/>
            <person name="Riemann L."/>
            <person name="VerBerkmoes N.C."/>
            <person name="Sullivan M.B."/>
        </authorList>
    </citation>
    <scope>NUCLEOTIDE SEQUENCE [LARGE SCALE GENOMIC DNA]</scope>
</reference>
<dbReference type="Proteomes" id="UP000203074">
    <property type="component" value="Segment"/>
</dbReference>
<name>M4SPW4_9CAUD</name>
<evidence type="ECO:0000313" key="3">
    <source>
        <dbReference type="Proteomes" id="UP000014729"/>
    </source>
</evidence>
<evidence type="ECO:0000313" key="4">
    <source>
        <dbReference type="Proteomes" id="UP000203074"/>
    </source>
</evidence>
<dbReference type="Pfam" id="PF24203">
    <property type="entry name" value="Phage_ProQ_C_like"/>
    <property type="match status" value="1"/>
</dbReference>
<reference evidence="2 3" key="2">
    <citation type="journal article" date="2013" name="Proc. Natl. Acad. Sci. U.S.A.">
        <title>Twelve previously unknown phage genera are ubiquitous in global oceans.</title>
        <authorList>
            <person name="Holmfeldt K."/>
            <person name="Solonenko N."/>
            <person name="Shah M."/>
            <person name="Corrier K."/>
            <person name="Riemann L."/>
            <person name="Verberkmoes N.C."/>
            <person name="Sullivan M.B."/>
        </authorList>
    </citation>
    <scope>NUCLEOTIDE SEQUENCE [LARGE SCALE GENOMIC DNA]</scope>
    <source>
        <strain evidence="2">PhiST</strain>
    </source>
</reference>
<keyword evidence="4" id="KW-1185">Reference proteome</keyword>
<dbReference type="Proteomes" id="UP000014729">
    <property type="component" value="Segment"/>
</dbReference>
<dbReference type="KEGG" id="vg:15009991"/>
<evidence type="ECO:0000313" key="1">
    <source>
        <dbReference type="EMBL" id="AGH56791.1"/>
    </source>
</evidence>
<proteinExistence type="predicted"/>
<accession>M4SPW4</accession>
<dbReference type="OrthoDB" id="37789at10239"/>
<evidence type="ECO:0000313" key="2">
    <source>
        <dbReference type="EMBL" id="AGO47152.1"/>
    </source>
</evidence>
<reference evidence="1 4" key="1">
    <citation type="submission" date="2010-11" db="EMBL/GenBank/DDBJ databases">
        <title>The Genome Sequence of Cellulophaga phage phiST.</title>
        <authorList>
            <consortium name="The Broad Institute Genome Sequencing Platform"/>
            <person name="Henn M.R."/>
            <person name="Reimann L."/>
            <person name="Holmfelt K."/>
            <person name="Levin J."/>
            <person name="Malboeuf C."/>
            <person name="Casali M."/>
            <person name="Russ C."/>
            <person name="Lennon N."/>
            <person name="Chapman S.B."/>
            <person name="Erlich R."/>
            <person name="Young S.K."/>
            <person name="Yandava C."/>
            <person name="Zeng Q."/>
            <person name="Alvarado L."/>
            <person name="Anderson S."/>
            <person name="Berlin A."/>
            <person name="Chen Z."/>
            <person name="Freedman E."/>
            <person name="Gellesch M."/>
            <person name="Goldberg J."/>
            <person name="Green L."/>
            <person name="Griggs A."/>
            <person name="Gujja S."/>
            <person name="Heilman E.R."/>
            <person name="Heiman D."/>
            <person name="Hollinger A."/>
            <person name="Howarth C."/>
            <person name="Larson L."/>
            <person name="Mehta T."/>
            <person name="Pearson M."/>
            <person name="Roberts A."/>
            <person name="Ryan E."/>
            <person name="Saif S."/>
            <person name="Shea T."/>
            <person name="Shenoy N."/>
            <person name="Sisk P."/>
            <person name="Stolte C."/>
            <person name="Sykes S."/>
            <person name="White J."/>
            <person name="Haas B."/>
            <person name="Nusbaum C."/>
            <person name="Birren B."/>
        </authorList>
    </citation>
    <scope>NUCLEOTIDE SEQUENCE [LARGE SCALE GENOMIC DNA]</scope>
    <source>
        <strain evidence="4">phiST</strain>
        <strain evidence="1">PhiST</strain>
    </source>
</reference>
<organism evidence="1 4">
    <name type="scientific">Cellulophaga phage phiST</name>
    <dbReference type="NCBI Taxonomy" id="756282"/>
    <lineage>
        <taxon>Viruses</taxon>
        <taxon>Duplodnaviria</taxon>
        <taxon>Heunggongvirae</taxon>
        <taxon>Uroviricota</taxon>
        <taxon>Caudoviricetes</taxon>
        <taxon>Cbastvirus</taxon>
        <taxon>Cbastvirus ST</taxon>
    </lineage>
</organism>
<dbReference type="RefSeq" id="YP_007673474.1">
    <property type="nucleotide sequence ID" value="NC_020842.1"/>
</dbReference>
<dbReference type="EMBL" id="KC821604">
    <property type="protein sequence ID" value="AGO47152.1"/>
    <property type="molecule type" value="Genomic_DNA"/>
</dbReference>
<protein>
    <submittedName>
        <fullName evidence="1">Uncharacterized protein</fullName>
    </submittedName>
</protein>
<dbReference type="EMBL" id="HQ634192">
    <property type="protein sequence ID" value="AGH56791.1"/>
    <property type="molecule type" value="Genomic_DNA"/>
</dbReference>
<gene>
    <name evidence="1" type="ORF">CGPG_00093</name>
    <name evidence="2" type="ORF">PhiST_gp013</name>
</gene>
<dbReference type="InterPro" id="IPR056982">
    <property type="entry name" value="Phage_ProQ_C-like"/>
</dbReference>
<dbReference type="GeneID" id="15009991"/>
<sequence>MKVGQLIYFEPQGNASRYNKDIKTCTISKIGRKYFEVKEIRNARFFIETLKHDGGEYCSNYSGYLSLKEIQDKKEAHKLNEEISRYFTLNSTRVSLEKMRKIKQILDN</sequence>